<dbReference type="Pfam" id="PF00856">
    <property type="entry name" value="SET"/>
    <property type="match status" value="1"/>
</dbReference>
<evidence type="ECO:0000313" key="3">
    <source>
        <dbReference type="Proteomes" id="UP001161017"/>
    </source>
</evidence>
<organism evidence="2 3">
    <name type="scientific">Ramalina farinacea</name>
    <dbReference type="NCBI Taxonomy" id="258253"/>
    <lineage>
        <taxon>Eukaryota</taxon>
        <taxon>Fungi</taxon>
        <taxon>Dikarya</taxon>
        <taxon>Ascomycota</taxon>
        <taxon>Pezizomycotina</taxon>
        <taxon>Lecanoromycetes</taxon>
        <taxon>OSLEUM clade</taxon>
        <taxon>Lecanoromycetidae</taxon>
        <taxon>Lecanorales</taxon>
        <taxon>Lecanorineae</taxon>
        <taxon>Ramalinaceae</taxon>
        <taxon>Ramalina</taxon>
    </lineage>
</organism>
<accession>A0AA43QNE3</accession>
<name>A0AA43QNE3_9LECA</name>
<reference evidence="2" key="1">
    <citation type="journal article" date="2023" name="Genome Biol. Evol.">
        <title>First Whole Genome Sequence and Flow Cytometry Genome Size Data for the Lichen-Forming Fungus Ramalina farinacea (Ascomycota).</title>
        <authorList>
            <person name="Llewellyn T."/>
            <person name="Mian S."/>
            <person name="Hill R."/>
            <person name="Leitch I.J."/>
            <person name="Gaya E."/>
        </authorList>
    </citation>
    <scope>NUCLEOTIDE SEQUENCE</scope>
    <source>
        <strain evidence="2">LIQ254RAFAR</strain>
    </source>
</reference>
<dbReference type="EMBL" id="JAPUFD010000007">
    <property type="protein sequence ID" value="MDI1488554.1"/>
    <property type="molecule type" value="Genomic_DNA"/>
</dbReference>
<dbReference type="Gene3D" id="3.90.1410.10">
    <property type="entry name" value="set domain protein methyltransferase, domain 1"/>
    <property type="match status" value="1"/>
</dbReference>
<dbReference type="CDD" id="cd10527">
    <property type="entry name" value="SET_LSMT"/>
    <property type="match status" value="1"/>
</dbReference>
<dbReference type="PANTHER" id="PTHR13271">
    <property type="entry name" value="UNCHARACTERIZED PUTATIVE METHYLTRANSFERASE"/>
    <property type="match status" value="1"/>
</dbReference>
<dbReference type="InterPro" id="IPR050600">
    <property type="entry name" value="SETD3_SETD6_MTase"/>
</dbReference>
<dbReference type="PROSITE" id="PS50280">
    <property type="entry name" value="SET"/>
    <property type="match status" value="1"/>
</dbReference>
<dbReference type="AlphaFoldDB" id="A0AA43QNE3"/>
<dbReference type="GO" id="GO:0005634">
    <property type="term" value="C:nucleus"/>
    <property type="evidence" value="ECO:0007669"/>
    <property type="project" value="TreeGrafter"/>
</dbReference>
<keyword evidence="3" id="KW-1185">Reference proteome</keyword>
<dbReference type="SUPFAM" id="SSF82199">
    <property type="entry name" value="SET domain"/>
    <property type="match status" value="1"/>
</dbReference>
<dbReference type="PANTHER" id="PTHR13271:SF76">
    <property type="entry name" value="SET DOMAIN-CONTAINING PROTEIN 8"/>
    <property type="match status" value="1"/>
</dbReference>
<gene>
    <name evidence="2" type="ORF">OHK93_007829</name>
</gene>
<sequence>MKRESWAIDQLLPWTQLNNVELNGIAIAEGVHGSGIFATRDFLDEEQILMTVPQQLVLSLENVWTARGAILIILLLQLTHNTTNGTVGVANPFCQYLKFLPREIPLPTFWSEDERALLVGTSLEAALEAKLKTLDREFDFLRENTTDIEWCKQHWWSAGSELSIDDWRYVDAAYRSRALDLPGTGHATVPCIDMANHAAGEETSAVYETDSNGNAILVLRAGKRVKAGDEVTITYGDEKGACEMIFSYGFLEEDRALAKELFLDLDIPDDDPLRMAKKAASKSPPGFRLFARDETVEWESDFVWLLCINEEDGLDFQLRQTSEGETQICVCWKEREVPDLTKFRDLLEKDSRWDVFRLRAITTLQSRVEAQLVRLNRSDEDVRKIQEYGDIRADPEASAVELRDLEETLMLTAYQSFEISKHELFGSDAVQAYLRRVQSREADDGDDFS</sequence>
<dbReference type="InterPro" id="IPR046341">
    <property type="entry name" value="SET_dom_sf"/>
</dbReference>
<evidence type="ECO:0000259" key="1">
    <source>
        <dbReference type="PROSITE" id="PS50280"/>
    </source>
</evidence>
<feature type="domain" description="SET" evidence="1">
    <location>
        <begin position="18"/>
        <end position="236"/>
    </location>
</feature>
<comment type="caution">
    <text evidence="2">The sequence shown here is derived from an EMBL/GenBank/DDBJ whole genome shotgun (WGS) entry which is preliminary data.</text>
</comment>
<evidence type="ECO:0000313" key="2">
    <source>
        <dbReference type="EMBL" id="MDI1488554.1"/>
    </source>
</evidence>
<proteinExistence type="predicted"/>
<dbReference type="GO" id="GO:0016279">
    <property type="term" value="F:protein-lysine N-methyltransferase activity"/>
    <property type="evidence" value="ECO:0007669"/>
    <property type="project" value="TreeGrafter"/>
</dbReference>
<dbReference type="InterPro" id="IPR001214">
    <property type="entry name" value="SET_dom"/>
</dbReference>
<dbReference type="Proteomes" id="UP001161017">
    <property type="component" value="Unassembled WGS sequence"/>
</dbReference>
<protein>
    <recommendedName>
        <fullName evidence="1">SET domain-containing protein</fullName>
    </recommendedName>
</protein>